<dbReference type="Pfam" id="PF06089">
    <property type="entry name" value="Asparaginase_II"/>
    <property type="match status" value="1"/>
</dbReference>
<name>A0A1H7X1R9_9NOCA</name>
<dbReference type="Proteomes" id="UP000198677">
    <property type="component" value="Unassembled WGS sequence"/>
</dbReference>
<accession>A0A1H7X1R9</accession>
<dbReference type="InterPro" id="IPR010349">
    <property type="entry name" value="Asparaginase_II"/>
</dbReference>
<proteinExistence type="predicted"/>
<protein>
    <submittedName>
        <fullName evidence="1">Asparaginase</fullName>
    </submittedName>
</protein>
<dbReference type="PANTHER" id="PTHR42110">
    <property type="entry name" value="L-ASPARAGINASE, PUTATIVE (AFU_ORTHOLOGUE AFUA_3G11890)-RELATED"/>
    <property type="match status" value="1"/>
</dbReference>
<evidence type="ECO:0000313" key="1">
    <source>
        <dbReference type="EMBL" id="SEM27802.1"/>
    </source>
</evidence>
<dbReference type="PANTHER" id="PTHR42110:SF1">
    <property type="entry name" value="L-ASPARAGINASE, PUTATIVE (AFU_ORTHOLOGUE AFUA_3G11890)-RELATED"/>
    <property type="match status" value="1"/>
</dbReference>
<evidence type="ECO:0000313" key="2">
    <source>
        <dbReference type="Proteomes" id="UP000198677"/>
    </source>
</evidence>
<reference evidence="2" key="1">
    <citation type="submission" date="2016-10" db="EMBL/GenBank/DDBJ databases">
        <authorList>
            <person name="Varghese N."/>
            <person name="Submissions S."/>
        </authorList>
    </citation>
    <scope>NUCLEOTIDE SEQUENCE [LARGE SCALE GENOMIC DNA]</scope>
    <source>
        <strain evidence="2">DSM 44675</strain>
    </source>
</reference>
<dbReference type="RefSeq" id="WP_072754173.1">
    <property type="nucleotide sequence ID" value="NZ_FOAW01000030.1"/>
</dbReference>
<organism evidence="1 2">
    <name type="scientific">Rhodococcus maanshanensis</name>
    <dbReference type="NCBI Taxonomy" id="183556"/>
    <lineage>
        <taxon>Bacteria</taxon>
        <taxon>Bacillati</taxon>
        <taxon>Actinomycetota</taxon>
        <taxon>Actinomycetes</taxon>
        <taxon>Mycobacteriales</taxon>
        <taxon>Nocardiaceae</taxon>
        <taxon>Rhodococcus</taxon>
    </lineage>
</organism>
<keyword evidence="2" id="KW-1185">Reference proteome</keyword>
<dbReference type="OrthoDB" id="9780674at2"/>
<sequence length="318" mass="33355">MSVELVEVDRSGFRECVHRGSVVVLDPDGEVILALGEVHTPIYPRSSNKLMQAVALLRSGFDPADNRELAIAAGSHEGEPEHVAVVHRLLTRNGLAENQLRCPPELPSNDTARARVLASGALPRRIFMNCSGKHAAMLAACVARDWPLESYLEPAHPIQTAVVDTIAELAGETDSELGIDSCGLPIVPLSLTALARGFAALATAAAGSQERAVADAVREQPWLMSGTGHDDFLLMSAVPGLLCKVGADGVHAGALPDGTSFALKIDDGGERARLPLTAALLHRLGVAWTEDLAELASPPVLGGGVRVGTIRAIPGVLR</sequence>
<gene>
    <name evidence="1" type="ORF">SAMN05444583_13022</name>
</gene>
<dbReference type="AlphaFoldDB" id="A0A1H7X1R9"/>
<dbReference type="EMBL" id="FOAW01000030">
    <property type="protein sequence ID" value="SEM27802.1"/>
    <property type="molecule type" value="Genomic_DNA"/>
</dbReference>